<name>A0ABD5LCP1_PROST</name>
<proteinExistence type="predicted"/>
<dbReference type="RefSeq" id="WP_350588821.1">
    <property type="nucleotide sequence ID" value="NZ_JAGSRH010000016.1"/>
</dbReference>
<dbReference type="Proteomes" id="UP001495779">
    <property type="component" value="Unassembled WGS sequence"/>
</dbReference>
<accession>A0ABD5LCP1</accession>
<dbReference type="SUPFAM" id="SSF49401">
    <property type="entry name" value="Bacterial adhesins"/>
    <property type="match status" value="1"/>
</dbReference>
<gene>
    <name evidence="2" type="ORF">KDV35_11945</name>
</gene>
<dbReference type="AlphaFoldDB" id="A0ABD5LCP1"/>
<comment type="caution">
    <text evidence="2">The sequence shown here is derived from an EMBL/GenBank/DDBJ whole genome shotgun (WGS) entry which is preliminary data.</text>
</comment>
<feature type="domain" description="Fimbrial-type adhesion" evidence="1">
    <location>
        <begin position="8"/>
        <end position="117"/>
    </location>
</feature>
<reference evidence="2 3" key="1">
    <citation type="submission" date="2021-04" db="EMBL/GenBank/DDBJ databases">
        <title>Determining the burden of carbapenem-resistant Enterobacterales from a tertiary public heath setting in Bangladesh: a clinical, epidemiological, and molecular study.</title>
        <authorList>
            <person name="Farzana R."/>
            <person name="Walsh T.R."/>
        </authorList>
    </citation>
    <scope>NUCLEOTIDE SEQUENCE [LARGE SCALE GENOMIC DNA]</scope>
    <source>
        <strain evidence="3">dmpro_s316</strain>
    </source>
</reference>
<sequence length="157" mass="17797">MSTAVTPIKIGGSIVETACSIDMSSRDQTIDIGTLPLTQIRRNGESSPHKFTIRLINCSIERTTSNDINKLGWKYFHITFENTQDKTLVKDYGGSGGIALRLNDQFNRIIIPDVPIPTQDITQGIINLNYQLTLINREENLPSELYYTQIRFKVDYD</sequence>
<dbReference type="Pfam" id="PF00419">
    <property type="entry name" value="Fimbrial"/>
    <property type="match status" value="1"/>
</dbReference>
<evidence type="ECO:0000313" key="2">
    <source>
        <dbReference type="EMBL" id="MER5077562.1"/>
    </source>
</evidence>
<dbReference type="Gene3D" id="2.60.40.1090">
    <property type="entry name" value="Fimbrial-type adhesion domain"/>
    <property type="match status" value="1"/>
</dbReference>
<dbReference type="InterPro" id="IPR000259">
    <property type="entry name" value="Adhesion_dom_fimbrial"/>
</dbReference>
<protein>
    <submittedName>
        <fullName evidence="2">Type 1 fimbrial protein</fullName>
    </submittedName>
</protein>
<dbReference type="InterPro" id="IPR036937">
    <property type="entry name" value="Adhesion_dom_fimbrial_sf"/>
</dbReference>
<evidence type="ECO:0000313" key="3">
    <source>
        <dbReference type="Proteomes" id="UP001495779"/>
    </source>
</evidence>
<organism evidence="2 3">
    <name type="scientific">Providencia stuartii</name>
    <dbReference type="NCBI Taxonomy" id="588"/>
    <lineage>
        <taxon>Bacteria</taxon>
        <taxon>Pseudomonadati</taxon>
        <taxon>Pseudomonadota</taxon>
        <taxon>Gammaproteobacteria</taxon>
        <taxon>Enterobacterales</taxon>
        <taxon>Morganellaceae</taxon>
        <taxon>Providencia</taxon>
    </lineage>
</organism>
<dbReference type="EMBL" id="JAGSRH010000016">
    <property type="protein sequence ID" value="MER5077562.1"/>
    <property type="molecule type" value="Genomic_DNA"/>
</dbReference>
<dbReference type="InterPro" id="IPR008966">
    <property type="entry name" value="Adhesion_dom_sf"/>
</dbReference>
<evidence type="ECO:0000259" key="1">
    <source>
        <dbReference type="Pfam" id="PF00419"/>
    </source>
</evidence>